<evidence type="ECO:0000313" key="3">
    <source>
        <dbReference type="Proteomes" id="UP000054845"/>
    </source>
</evidence>
<accession>A0A0P1BC08</accession>
<evidence type="ECO:0000313" key="2">
    <source>
        <dbReference type="EMBL" id="CEH13280.1"/>
    </source>
</evidence>
<dbReference type="AlphaFoldDB" id="A0A0P1BC08"/>
<sequence length="75" mass="8795">MAPERSDQSSQNGPRARRPKFAKWGLSAKLVTQFLFRIRKDQRSHTKFAKWALSAPTKVRKMDPERRNQSSQNRP</sequence>
<dbReference type="Proteomes" id="UP000054845">
    <property type="component" value="Unassembled WGS sequence"/>
</dbReference>
<reference evidence="3" key="1">
    <citation type="submission" date="2014-09" db="EMBL/GenBank/DDBJ databases">
        <authorList>
            <person name="Sharma Rahul"/>
            <person name="Thines Marco"/>
        </authorList>
    </citation>
    <scope>NUCLEOTIDE SEQUENCE [LARGE SCALE GENOMIC DNA]</scope>
</reference>
<proteinExistence type="predicted"/>
<feature type="region of interest" description="Disordered" evidence="1">
    <location>
        <begin position="1"/>
        <end position="22"/>
    </location>
</feature>
<protein>
    <submittedName>
        <fullName evidence="2">Uncharacterized protein</fullName>
    </submittedName>
</protein>
<feature type="region of interest" description="Disordered" evidence="1">
    <location>
        <begin position="56"/>
        <end position="75"/>
    </location>
</feature>
<keyword evidence="3" id="KW-1185">Reference proteome</keyword>
<dbReference type="EMBL" id="CCYA01000208">
    <property type="protein sequence ID" value="CEH13280.1"/>
    <property type="molecule type" value="Genomic_DNA"/>
</dbReference>
<evidence type="ECO:0000256" key="1">
    <source>
        <dbReference type="SAM" id="MobiDB-lite"/>
    </source>
</evidence>
<name>A0A0P1BC08_9BASI</name>
<organism evidence="2 3">
    <name type="scientific">Ceraceosorus bombacis</name>
    <dbReference type="NCBI Taxonomy" id="401625"/>
    <lineage>
        <taxon>Eukaryota</taxon>
        <taxon>Fungi</taxon>
        <taxon>Dikarya</taxon>
        <taxon>Basidiomycota</taxon>
        <taxon>Ustilaginomycotina</taxon>
        <taxon>Exobasidiomycetes</taxon>
        <taxon>Ceraceosorales</taxon>
        <taxon>Ceraceosoraceae</taxon>
        <taxon>Ceraceosorus</taxon>
    </lineage>
</organism>